<organism evidence="1 2">
    <name type="scientific">Panagrolaimus sp. PS1159</name>
    <dbReference type="NCBI Taxonomy" id="55785"/>
    <lineage>
        <taxon>Eukaryota</taxon>
        <taxon>Metazoa</taxon>
        <taxon>Ecdysozoa</taxon>
        <taxon>Nematoda</taxon>
        <taxon>Chromadorea</taxon>
        <taxon>Rhabditida</taxon>
        <taxon>Tylenchina</taxon>
        <taxon>Panagrolaimomorpha</taxon>
        <taxon>Panagrolaimoidea</taxon>
        <taxon>Panagrolaimidae</taxon>
        <taxon>Panagrolaimus</taxon>
    </lineage>
</organism>
<accession>A0AC35ESM2</accession>
<name>A0AC35ESM2_9BILA</name>
<sequence>NGLIHKLPTFEVDFGCSKIKPKLNDKDVMIASIYQILNLLIVKVD</sequence>
<protein>
    <submittedName>
        <fullName evidence="2">Uncharacterized protein</fullName>
    </submittedName>
</protein>
<evidence type="ECO:0000313" key="1">
    <source>
        <dbReference type="Proteomes" id="UP000887580"/>
    </source>
</evidence>
<proteinExistence type="predicted"/>
<dbReference type="WBParaSite" id="PS1159_v2.g10443.t1">
    <property type="protein sequence ID" value="PS1159_v2.g10443.t1"/>
    <property type="gene ID" value="PS1159_v2.g10443"/>
</dbReference>
<evidence type="ECO:0000313" key="2">
    <source>
        <dbReference type="WBParaSite" id="PS1159_v2.g10443.t1"/>
    </source>
</evidence>
<reference evidence="2" key="1">
    <citation type="submission" date="2022-11" db="UniProtKB">
        <authorList>
            <consortium name="WormBaseParasite"/>
        </authorList>
    </citation>
    <scope>IDENTIFICATION</scope>
</reference>
<dbReference type="Proteomes" id="UP000887580">
    <property type="component" value="Unplaced"/>
</dbReference>